<comment type="caution">
    <text evidence="3">The sequence shown here is derived from an EMBL/GenBank/DDBJ whole genome shotgun (WGS) entry which is preliminary data.</text>
</comment>
<dbReference type="InterPro" id="IPR014086">
    <property type="entry name" value="AtzD/Barbiturase"/>
</dbReference>
<proteinExistence type="inferred from homology"/>
<dbReference type="InterPro" id="IPR043006">
    <property type="entry name" value="AtzD/Barbiturase_RUB"/>
</dbReference>
<sequence>MEQHSWVYEVRRFPMSDPGDVSGLVAMLQARPDCEVIAVMGKTEGNGCVNDFSRMLASRAYGDVLPATRVDDGAATPPAVRIMSGGTEGVLTPHVTVFVRRPRGAGDRPGPALVCGAARSVDIGLRELGRAAQVRAVAQATREAMTRAGLDDPDDVHFVQIKCPLLTDGKIQQARAAGVPLVTEDTYLSMAYSRAASALGVAVALGEVEPDAVADSDICQTWGLYSAVASTSAGAEVDACEVLVLGNGRAAAGPLQISHAVMRDPIDAGAVVQALAGCGIEAGACGSGLDRVVQVFAKADPVGTVRGRRTTMLNDSDIHATRHARAAVGGLVAGLVGDPMIYVSGGAEHQGPLGGGPVAVVALRVEPAQGRDAES</sequence>
<dbReference type="HAMAP" id="MF_01989">
    <property type="entry name" value="Cyc_amidohydrol"/>
    <property type="match status" value="1"/>
</dbReference>
<dbReference type="InterPro" id="IPR043007">
    <property type="entry name" value="AtzD/Barbiturase_RUC"/>
</dbReference>
<evidence type="ECO:0000256" key="1">
    <source>
        <dbReference type="ARBA" id="ARBA00010947"/>
    </source>
</evidence>
<gene>
    <name evidence="3" type="primary">trzD</name>
    <name evidence="3" type="ORF">GALL_222310</name>
</gene>
<dbReference type="AlphaFoldDB" id="A0A1J5RUK5"/>
<name>A0A1J5RUK5_9ZZZZ</name>
<keyword evidence="2 3" id="KW-0378">Hydrolase</keyword>
<evidence type="ECO:0000313" key="3">
    <source>
        <dbReference type="EMBL" id="OIQ95772.1"/>
    </source>
</evidence>
<dbReference type="InterPro" id="IPR043008">
    <property type="entry name" value="AtzD/Barbiturase_RUA"/>
</dbReference>
<reference evidence="3" key="1">
    <citation type="submission" date="2016-10" db="EMBL/GenBank/DDBJ databases">
        <title>Sequence of Gallionella enrichment culture.</title>
        <authorList>
            <person name="Poehlein A."/>
            <person name="Muehling M."/>
            <person name="Daniel R."/>
        </authorList>
    </citation>
    <scope>NUCLEOTIDE SEQUENCE</scope>
</reference>
<dbReference type="Gene3D" id="3.30.1330.180">
    <property type="entry name" value="Cyanuric acid hydrolase/Barbiturase, RU B"/>
    <property type="match status" value="1"/>
</dbReference>
<dbReference type="EMBL" id="MLJW01000160">
    <property type="protein sequence ID" value="OIQ95772.1"/>
    <property type="molecule type" value="Genomic_DNA"/>
</dbReference>
<dbReference type="NCBIfam" id="TIGR02714">
    <property type="entry name" value="amido_AtzD_TrzD"/>
    <property type="match status" value="1"/>
</dbReference>
<comment type="similarity">
    <text evidence="1">Belongs to the cyclic amide hydrolase (CyAH) family.</text>
</comment>
<dbReference type="Pfam" id="PF09663">
    <property type="entry name" value="Amido_AtzD_TrzD"/>
    <property type="match status" value="1"/>
</dbReference>
<organism evidence="3">
    <name type="scientific">mine drainage metagenome</name>
    <dbReference type="NCBI Taxonomy" id="410659"/>
    <lineage>
        <taxon>unclassified sequences</taxon>
        <taxon>metagenomes</taxon>
        <taxon>ecological metagenomes</taxon>
    </lineage>
</organism>
<dbReference type="Gene3D" id="3.30.1330.170">
    <property type="entry name" value="Cyanuric acid hydrolase/Barbiturase, RU A"/>
    <property type="match status" value="1"/>
</dbReference>
<dbReference type="EC" id="3.5.2.15" evidence="3"/>
<protein>
    <submittedName>
        <fullName evidence="3">Cyanuric acid amidohydrolase</fullName>
        <ecNumber evidence="3">3.5.2.15</ecNumber>
    </submittedName>
</protein>
<evidence type="ECO:0000256" key="2">
    <source>
        <dbReference type="ARBA" id="ARBA00022801"/>
    </source>
</evidence>
<dbReference type="GO" id="GO:0018753">
    <property type="term" value="F:cyanuric acid amidohydrolase activity"/>
    <property type="evidence" value="ECO:0007669"/>
    <property type="project" value="UniProtKB-EC"/>
</dbReference>
<accession>A0A1J5RUK5</accession>
<dbReference type="Gene3D" id="3.30.1330.160">
    <property type="entry name" value="Cyanuric acid hydrolase/Barbituras, RU C"/>
    <property type="match status" value="1"/>
</dbReference>